<dbReference type="AlphaFoldDB" id="A0A8H7AJJ3"/>
<reference evidence="1" key="1">
    <citation type="submission" date="2020-02" db="EMBL/GenBank/DDBJ databases">
        <authorList>
            <person name="Palmer J.M."/>
        </authorList>
    </citation>
    <scope>NUCLEOTIDE SEQUENCE</scope>
    <source>
        <strain evidence="1">EPUS1.4</strain>
        <tissue evidence="1">Thallus</tissue>
    </source>
</reference>
<accession>A0A8H7AJJ3</accession>
<keyword evidence="2" id="KW-1185">Reference proteome</keyword>
<comment type="caution">
    <text evidence="1">The sequence shown here is derived from an EMBL/GenBank/DDBJ whole genome shotgun (WGS) entry which is preliminary data.</text>
</comment>
<dbReference type="EMBL" id="JAACFV010000045">
    <property type="protein sequence ID" value="KAF7509117.1"/>
    <property type="molecule type" value="Genomic_DNA"/>
</dbReference>
<organism evidence="1 2">
    <name type="scientific">Endocarpon pusillum</name>
    <dbReference type="NCBI Taxonomy" id="364733"/>
    <lineage>
        <taxon>Eukaryota</taxon>
        <taxon>Fungi</taxon>
        <taxon>Dikarya</taxon>
        <taxon>Ascomycota</taxon>
        <taxon>Pezizomycotina</taxon>
        <taxon>Eurotiomycetes</taxon>
        <taxon>Chaetothyriomycetidae</taxon>
        <taxon>Verrucariales</taxon>
        <taxon>Verrucariaceae</taxon>
        <taxon>Endocarpon</taxon>
    </lineage>
</organism>
<protein>
    <submittedName>
        <fullName evidence="1">Uncharacterized protein</fullName>
    </submittedName>
</protein>
<sequence length="62" mass="7390">MAGRAGTYDEPRPYWTRLHYSKLALNDPDQWLSGKRMSFTKLEHWLDKSPAWCILQLIRRGQ</sequence>
<proteinExistence type="predicted"/>
<evidence type="ECO:0000313" key="2">
    <source>
        <dbReference type="Proteomes" id="UP000606974"/>
    </source>
</evidence>
<gene>
    <name evidence="1" type="ORF">GJ744_008344</name>
</gene>
<evidence type="ECO:0000313" key="1">
    <source>
        <dbReference type="EMBL" id="KAF7509117.1"/>
    </source>
</evidence>
<dbReference type="Proteomes" id="UP000606974">
    <property type="component" value="Unassembled WGS sequence"/>
</dbReference>
<name>A0A8H7AJJ3_9EURO</name>